<dbReference type="RefSeq" id="WP_093428268.1">
    <property type="nucleotide sequence ID" value="NZ_FOMJ01000005.1"/>
</dbReference>
<dbReference type="GO" id="GO:0110142">
    <property type="term" value="C:ubiquinone biosynthesis complex"/>
    <property type="evidence" value="ECO:0007669"/>
    <property type="project" value="UniProtKB-ARBA"/>
</dbReference>
<evidence type="ECO:0000313" key="10">
    <source>
        <dbReference type="EMBL" id="SFD43152.1"/>
    </source>
</evidence>
<comment type="similarity">
    <text evidence="3">Belongs to the UbiH/COQ6 family.</text>
</comment>
<organism evidence="10 11">
    <name type="scientific">Thiohalospira halophila DSM 15071</name>
    <dbReference type="NCBI Taxonomy" id="1123397"/>
    <lineage>
        <taxon>Bacteria</taxon>
        <taxon>Pseudomonadati</taxon>
        <taxon>Pseudomonadota</taxon>
        <taxon>Gammaproteobacteria</taxon>
        <taxon>Thiohalospirales</taxon>
        <taxon>Thiohalospiraceae</taxon>
        <taxon>Thiohalospira</taxon>
    </lineage>
</organism>
<evidence type="ECO:0000256" key="7">
    <source>
        <dbReference type="ARBA" id="ARBA00023033"/>
    </source>
</evidence>
<dbReference type="GO" id="GO:0071949">
    <property type="term" value="F:FAD binding"/>
    <property type="evidence" value="ECO:0007669"/>
    <property type="project" value="InterPro"/>
</dbReference>
<dbReference type="GO" id="GO:0006744">
    <property type="term" value="P:ubiquinone biosynthetic process"/>
    <property type="evidence" value="ECO:0007669"/>
    <property type="project" value="UniProtKB-UniPathway"/>
</dbReference>
<dbReference type="STRING" id="1123397.SAMN05660831_01622"/>
<evidence type="ECO:0000256" key="6">
    <source>
        <dbReference type="ARBA" id="ARBA00023002"/>
    </source>
</evidence>
<dbReference type="EMBL" id="FOMJ01000005">
    <property type="protein sequence ID" value="SFD43152.1"/>
    <property type="molecule type" value="Genomic_DNA"/>
</dbReference>
<keyword evidence="11" id="KW-1185">Reference proteome</keyword>
<dbReference type="UniPathway" id="UPA00232"/>
<evidence type="ECO:0000313" key="11">
    <source>
        <dbReference type="Proteomes" id="UP000198611"/>
    </source>
</evidence>
<dbReference type="InterPro" id="IPR018168">
    <property type="entry name" value="Ubi_Hdrlase_CS"/>
</dbReference>
<dbReference type="InterPro" id="IPR010971">
    <property type="entry name" value="UbiH/COQ6"/>
</dbReference>
<evidence type="ECO:0000256" key="2">
    <source>
        <dbReference type="ARBA" id="ARBA00004749"/>
    </source>
</evidence>
<dbReference type="PANTHER" id="PTHR43876:SF7">
    <property type="entry name" value="UBIQUINONE BIOSYNTHESIS MONOOXYGENASE COQ6, MITOCHONDRIAL"/>
    <property type="match status" value="1"/>
</dbReference>
<proteinExistence type="inferred from homology"/>
<dbReference type="GO" id="GO:0016705">
    <property type="term" value="F:oxidoreductase activity, acting on paired donors, with incorporation or reduction of molecular oxygen"/>
    <property type="evidence" value="ECO:0007669"/>
    <property type="project" value="InterPro"/>
</dbReference>
<feature type="domain" description="FAD-binding" evidence="9">
    <location>
        <begin position="8"/>
        <end position="344"/>
    </location>
</feature>
<keyword evidence="4" id="KW-0285">Flavoprotein</keyword>
<dbReference type="InterPro" id="IPR036188">
    <property type="entry name" value="FAD/NAD-bd_sf"/>
</dbReference>
<comment type="cofactor">
    <cofactor evidence="1">
        <name>FAD</name>
        <dbReference type="ChEBI" id="CHEBI:57692"/>
    </cofactor>
</comment>
<dbReference type="FunFam" id="3.50.50.60:FF:000021">
    <property type="entry name" value="Ubiquinone biosynthesis monooxygenase COQ6"/>
    <property type="match status" value="1"/>
</dbReference>
<dbReference type="NCBIfam" id="TIGR01988">
    <property type="entry name" value="Ubi-OHases"/>
    <property type="match status" value="1"/>
</dbReference>
<dbReference type="PRINTS" id="PR00420">
    <property type="entry name" value="RNGMNOXGNASE"/>
</dbReference>
<keyword evidence="5" id="KW-0274">FAD</keyword>
<dbReference type="InterPro" id="IPR002938">
    <property type="entry name" value="FAD-bd"/>
</dbReference>
<keyword evidence="6" id="KW-0560">Oxidoreductase</keyword>
<dbReference type="OrthoDB" id="9769565at2"/>
<dbReference type="PROSITE" id="PS01304">
    <property type="entry name" value="UBIH"/>
    <property type="match status" value="1"/>
</dbReference>
<evidence type="ECO:0000256" key="5">
    <source>
        <dbReference type="ARBA" id="ARBA00022827"/>
    </source>
</evidence>
<dbReference type="Proteomes" id="UP000198611">
    <property type="component" value="Unassembled WGS sequence"/>
</dbReference>
<reference evidence="10 11" key="1">
    <citation type="submission" date="2016-10" db="EMBL/GenBank/DDBJ databases">
        <authorList>
            <person name="de Groot N.N."/>
        </authorList>
    </citation>
    <scope>NUCLEOTIDE SEQUENCE [LARGE SCALE GENOMIC DNA]</scope>
    <source>
        <strain evidence="10 11">HL3</strain>
    </source>
</reference>
<dbReference type="Pfam" id="PF01494">
    <property type="entry name" value="FAD_binding_3"/>
    <property type="match status" value="1"/>
</dbReference>
<accession>A0A1I1SA00</accession>
<dbReference type="GO" id="GO:0004497">
    <property type="term" value="F:monooxygenase activity"/>
    <property type="evidence" value="ECO:0007669"/>
    <property type="project" value="UniProtKB-KW"/>
</dbReference>
<protein>
    <submittedName>
        <fullName evidence="10">2-octaprenylphenol hydroxylase</fullName>
    </submittedName>
</protein>
<dbReference type="PANTHER" id="PTHR43876">
    <property type="entry name" value="UBIQUINONE BIOSYNTHESIS MONOOXYGENASE COQ6, MITOCHONDRIAL"/>
    <property type="match status" value="1"/>
</dbReference>
<evidence type="ECO:0000256" key="4">
    <source>
        <dbReference type="ARBA" id="ARBA00022630"/>
    </source>
</evidence>
<dbReference type="AlphaFoldDB" id="A0A1I1SA00"/>
<dbReference type="Gene3D" id="3.50.50.60">
    <property type="entry name" value="FAD/NAD(P)-binding domain"/>
    <property type="match status" value="2"/>
</dbReference>
<evidence type="ECO:0000256" key="1">
    <source>
        <dbReference type="ARBA" id="ARBA00001974"/>
    </source>
</evidence>
<dbReference type="InterPro" id="IPR051205">
    <property type="entry name" value="UbiH/COQ6_monooxygenase"/>
</dbReference>
<evidence type="ECO:0000259" key="9">
    <source>
        <dbReference type="Pfam" id="PF01494"/>
    </source>
</evidence>
<evidence type="ECO:0000256" key="3">
    <source>
        <dbReference type="ARBA" id="ARBA00005349"/>
    </source>
</evidence>
<keyword evidence="7" id="KW-0503">Monooxygenase</keyword>
<dbReference type="SUPFAM" id="SSF51905">
    <property type="entry name" value="FAD/NAD(P)-binding domain"/>
    <property type="match status" value="1"/>
</dbReference>
<comment type="pathway">
    <text evidence="2">Cofactor biosynthesis; ubiquinone biosynthesis.</text>
</comment>
<evidence type="ECO:0000256" key="8">
    <source>
        <dbReference type="ARBA" id="ARBA00065734"/>
    </source>
</evidence>
<comment type="subunit">
    <text evidence="8">Component of the Ubi complex metabolon, which regroups five ubiquinone biosynthesis proteins (UbiE, UbiF, UbiG, UbiH and UbiI) and two accessory factors (UbiK and the lipid-binding protein UbiJ).</text>
</comment>
<name>A0A1I1SA00_9GAMM</name>
<gene>
    <name evidence="10" type="ORF">SAMN05660831_01622</name>
</gene>
<sequence length="410" mass="44790">MRTEDHTFDVIIVGGGMVGLTLAAALGHTSLRVAVVERSEPDPAAGTGDWDQRVSAITVASRRILDNVGAWQGIATRRVSPFREMDVRDASGPGHIHFDAADLGEPLLGHIVENGVIRTALHDVVAELPNVRLYEPATIRRMGWDSDHMYLRLEDDRLLAGGLLVGADGGRSWVREQAGITTRGWDYGQQAVVATVRTAEPHQETAWQRFLPDGPLAFLPLADGRCSIVWSTTPEQAEALTAMEPETFCGELGEAFDHILGPVEETGPRASFPLRLLHANAYVRPRLALVGDAAHTIHPLAGQGVNLGLADAATLAETLLEAVEQRRGIGSIPVLRRYERRRKADNVAMMGAMDGFKRLFGSELAPLRWMRNIGLNLTHTVLPVKNGLMRHAMGLTGDLPELARRDPERR</sequence>